<organism evidence="1 2">
    <name type="scientific">Pullulanibacillus pueri</name>
    <dbReference type="NCBI Taxonomy" id="1437324"/>
    <lineage>
        <taxon>Bacteria</taxon>
        <taxon>Bacillati</taxon>
        <taxon>Bacillota</taxon>
        <taxon>Bacilli</taxon>
        <taxon>Bacillales</taxon>
        <taxon>Sporolactobacillaceae</taxon>
        <taxon>Pullulanibacillus</taxon>
    </lineage>
</organism>
<protein>
    <submittedName>
        <fullName evidence="1">Uncharacterized protein</fullName>
    </submittedName>
</protein>
<dbReference type="EMBL" id="BMFV01000027">
    <property type="protein sequence ID" value="GGH85627.1"/>
    <property type="molecule type" value="Genomic_DNA"/>
</dbReference>
<evidence type="ECO:0000313" key="2">
    <source>
        <dbReference type="Proteomes" id="UP000656813"/>
    </source>
</evidence>
<keyword evidence="2" id="KW-1185">Reference proteome</keyword>
<evidence type="ECO:0000313" key="1">
    <source>
        <dbReference type="EMBL" id="GGH85627.1"/>
    </source>
</evidence>
<dbReference type="Proteomes" id="UP000656813">
    <property type="component" value="Unassembled WGS sequence"/>
</dbReference>
<comment type="caution">
    <text evidence="1">The sequence shown here is derived from an EMBL/GenBank/DDBJ whole genome shotgun (WGS) entry which is preliminary data.</text>
</comment>
<gene>
    <name evidence="1" type="ORF">GCM10007096_31460</name>
</gene>
<accession>A0A8J2ZY07</accession>
<sequence>MSESINLTDKMSILSKPKKSLKSPCENSKKIQRGKLIGFKFCILFIKRNIC</sequence>
<name>A0A8J2ZY07_9BACL</name>
<proteinExistence type="predicted"/>
<dbReference type="AlphaFoldDB" id="A0A8J2ZY07"/>
<reference evidence="1" key="2">
    <citation type="submission" date="2020-09" db="EMBL/GenBank/DDBJ databases">
        <authorList>
            <person name="Sun Q."/>
            <person name="Zhou Y."/>
        </authorList>
    </citation>
    <scope>NUCLEOTIDE SEQUENCE</scope>
    <source>
        <strain evidence="1">CGMCC 1.12777</strain>
    </source>
</reference>
<reference evidence="1" key="1">
    <citation type="journal article" date="2014" name="Int. J. Syst. Evol. Microbiol.">
        <title>Complete genome sequence of Corynebacterium casei LMG S-19264T (=DSM 44701T), isolated from a smear-ripened cheese.</title>
        <authorList>
            <consortium name="US DOE Joint Genome Institute (JGI-PGF)"/>
            <person name="Walter F."/>
            <person name="Albersmeier A."/>
            <person name="Kalinowski J."/>
            <person name="Ruckert C."/>
        </authorList>
    </citation>
    <scope>NUCLEOTIDE SEQUENCE</scope>
    <source>
        <strain evidence="1">CGMCC 1.12777</strain>
    </source>
</reference>